<reference evidence="6" key="1">
    <citation type="submission" date="2007-02" db="EMBL/GenBank/DDBJ databases">
        <title>Complete sequence of Pyrobaculum calidifontis JCM 11548.</title>
        <authorList>
            <consortium name="US DOE Joint Genome Institute"/>
            <person name="Copeland A."/>
            <person name="Lucas S."/>
            <person name="Lapidus A."/>
            <person name="Barry K."/>
            <person name="Glavina del Rio T."/>
            <person name="Dalin E."/>
            <person name="Tice H."/>
            <person name="Pitluck S."/>
            <person name="Chain P."/>
            <person name="Malfatti S."/>
            <person name="Shin M."/>
            <person name="Vergez L."/>
            <person name="Schmutz J."/>
            <person name="Larimer F."/>
            <person name="Land M."/>
            <person name="Hauser L."/>
            <person name="Kyrpides N."/>
            <person name="Mikhailova N."/>
            <person name="Cozen A.E."/>
            <person name="Fitz-Gibbon S.T."/>
            <person name="House C.H."/>
            <person name="Saltikov C."/>
            <person name="Lowe T.M."/>
            <person name="Richardson P."/>
        </authorList>
    </citation>
    <scope>NUCLEOTIDE SEQUENCE [LARGE SCALE GENOMIC DNA]</scope>
    <source>
        <strain evidence="6">JCM 11548</strain>
    </source>
</reference>
<dbReference type="Gene3D" id="1.10.10.10">
    <property type="entry name" value="Winged helix-like DNA-binding domain superfamily/Winged helix DNA-binding domain"/>
    <property type="match status" value="1"/>
</dbReference>
<keyword evidence="7" id="KW-1185">Reference proteome</keyword>
<dbReference type="GO" id="GO:0003700">
    <property type="term" value="F:DNA-binding transcription factor activity"/>
    <property type="evidence" value="ECO:0007669"/>
    <property type="project" value="InterPro"/>
</dbReference>
<name>A3MW18_PYRCJ</name>
<dbReference type="SUPFAM" id="SSF46785">
    <property type="entry name" value="Winged helix' DNA-binding domain"/>
    <property type="match status" value="1"/>
</dbReference>
<dbReference type="PRINTS" id="PR00778">
    <property type="entry name" value="HTHARSR"/>
</dbReference>
<dbReference type="InterPro" id="IPR011991">
    <property type="entry name" value="ArsR-like_HTH"/>
</dbReference>
<evidence type="ECO:0000259" key="5">
    <source>
        <dbReference type="PROSITE" id="PS51118"/>
    </source>
</evidence>
<gene>
    <name evidence="6" type="ordered locus">Pcal_1415</name>
</gene>
<dbReference type="KEGG" id="pcl:Pcal_1415"/>
<dbReference type="OrthoDB" id="10490at2157"/>
<dbReference type="Pfam" id="PF01638">
    <property type="entry name" value="HxlR"/>
    <property type="match status" value="1"/>
</dbReference>
<dbReference type="HOGENOM" id="CLU_111585_5_3_2"/>
<dbReference type="InterPro" id="IPR001845">
    <property type="entry name" value="HTH_ArsR_DNA-bd_dom"/>
</dbReference>
<evidence type="ECO:0000313" key="7">
    <source>
        <dbReference type="Proteomes" id="UP000001431"/>
    </source>
</evidence>
<keyword evidence="1" id="KW-0805">Transcription regulation</keyword>
<dbReference type="EMBL" id="CP000561">
    <property type="protein sequence ID" value="ABO08835.1"/>
    <property type="molecule type" value="Genomic_DNA"/>
</dbReference>
<evidence type="ECO:0000256" key="2">
    <source>
        <dbReference type="ARBA" id="ARBA00023125"/>
    </source>
</evidence>
<dbReference type="PROSITE" id="PS50987">
    <property type="entry name" value="HTH_ARSR_2"/>
    <property type="match status" value="1"/>
</dbReference>
<dbReference type="PROSITE" id="PS51118">
    <property type="entry name" value="HTH_HXLR"/>
    <property type="match status" value="1"/>
</dbReference>
<dbReference type="SMART" id="SM00418">
    <property type="entry name" value="HTH_ARSR"/>
    <property type="match status" value="1"/>
</dbReference>
<dbReference type="AlphaFoldDB" id="A3MW18"/>
<evidence type="ECO:0000256" key="1">
    <source>
        <dbReference type="ARBA" id="ARBA00023015"/>
    </source>
</evidence>
<proteinExistence type="predicted"/>
<organism evidence="6 7">
    <name type="scientific">Pyrobaculum calidifontis (strain DSM 21063 / JCM 11548 / VA1)</name>
    <dbReference type="NCBI Taxonomy" id="410359"/>
    <lineage>
        <taxon>Archaea</taxon>
        <taxon>Thermoproteota</taxon>
        <taxon>Thermoprotei</taxon>
        <taxon>Thermoproteales</taxon>
        <taxon>Thermoproteaceae</taxon>
        <taxon>Pyrobaculum</taxon>
    </lineage>
</organism>
<dbReference type="InterPro" id="IPR002577">
    <property type="entry name" value="HTH_HxlR"/>
</dbReference>
<protein>
    <submittedName>
        <fullName evidence="6">Transcriptional regulator, HxlR family</fullName>
    </submittedName>
</protein>
<keyword evidence="2" id="KW-0238">DNA-binding</keyword>
<dbReference type="InterPro" id="IPR036388">
    <property type="entry name" value="WH-like_DNA-bd_sf"/>
</dbReference>
<evidence type="ECO:0000256" key="3">
    <source>
        <dbReference type="ARBA" id="ARBA00023163"/>
    </source>
</evidence>
<feature type="domain" description="HTH arsR-type" evidence="4">
    <location>
        <begin position="4"/>
        <end position="101"/>
    </location>
</feature>
<keyword evidence="3" id="KW-0804">Transcription</keyword>
<dbReference type="Proteomes" id="UP000001431">
    <property type="component" value="Chromosome"/>
</dbReference>
<feature type="domain" description="HTH hxlR-type" evidence="5">
    <location>
        <begin position="10"/>
        <end position="105"/>
    </location>
</feature>
<evidence type="ECO:0000259" key="4">
    <source>
        <dbReference type="PROSITE" id="PS50987"/>
    </source>
</evidence>
<dbReference type="GO" id="GO:0003677">
    <property type="term" value="F:DNA binding"/>
    <property type="evidence" value="ECO:0007669"/>
    <property type="project" value="UniProtKB-KW"/>
</dbReference>
<sequence>MRRAEVYVECPVVKAWRILGRPWRLVIIERLLHGPRKFNDLLWSMPGISSRTLSKALRELEELGIVARKTEGRHVYYYLTEKGRDLAEVVEAVRKWAEKWMPPRAAEQ</sequence>
<dbReference type="PANTHER" id="PTHR33204:SF18">
    <property type="entry name" value="TRANSCRIPTIONAL REGULATORY PROTEIN"/>
    <property type="match status" value="1"/>
</dbReference>
<evidence type="ECO:0000313" key="6">
    <source>
        <dbReference type="EMBL" id="ABO08835.1"/>
    </source>
</evidence>
<dbReference type="CDD" id="cd00090">
    <property type="entry name" value="HTH_ARSR"/>
    <property type="match status" value="1"/>
</dbReference>
<dbReference type="STRING" id="410359.Pcal_1415"/>
<dbReference type="eggNOG" id="arCOG01057">
    <property type="taxonomic scope" value="Archaea"/>
</dbReference>
<dbReference type="InterPro" id="IPR036390">
    <property type="entry name" value="WH_DNA-bd_sf"/>
</dbReference>
<dbReference type="PANTHER" id="PTHR33204">
    <property type="entry name" value="TRANSCRIPTIONAL REGULATOR, MARR FAMILY"/>
    <property type="match status" value="1"/>
</dbReference>
<accession>A3MW18</accession>